<keyword evidence="4 6" id="KW-1133">Transmembrane helix</keyword>
<evidence type="ECO:0000256" key="4">
    <source>
        <dbReference type="ARBA" id="ARBA00022989"/>
    </source>
</evidence>
<evidence type="ECO:0000256" key="2">
    <source>
        <dbReference type="ARBA" id="ARBA00022475"/>
    </source>
</evidence>
<keyword evidence="2" id="KW-1003">Cell membrane</keyword>
<evidence type="ECO:0000256" key="3">
    <source>
        <dbReference type="ARBA" id="ARBA00022692"/>
    </source>
</evidence>
<feature type="transmembrane region" description="Helical" evidence="6">
    <location>
        <begin position="65"/>
        <end position="84"/>
    </location>
</feature>
<dbReference type="InterPro" id="IPR001123">
    <property type="entry name" value="LeuE-type"/>
</dbReference>
<keyword evidence="5 6" id="KW-0472">Membrane</keyword>
<dbReference type="PANTHER" id="PTHR30086:SF20">
    <property type="entry name" value="ARGININE EXPORTER PROTEIN ARGO-RELATED"/>
    <property type="match status" value="1"/>
</dbReference>
<dbReference type="RefSeq" id="WP_159173270.1">
    <property type="nucleotide sequence ID" value="NZ_LR732312.1"/>
</dbReference>
<sequence>MNEVLKGMLTSGTLIVAIGAQNAFVLKQGLLKNNIFWVVLVCFLCDVLLMCTGVLGVGTAIKNNTFANVGLAIVGGLFLLLYGFKSLRSALSSSSAIDISTGAKIIPIHKTILLTLAITLLNPHVYLDTVVVIGGIAGTLTLDQKVNFLIGALIASFVWFLGLGYGARWLIPVFKKPIAWKVLDFGIGCLMFWLSYQLIQFALKTL</sequence>
<dbReference type="Pfam" id="PF01810">
    <property type="entry name" value="LysE"/>
    <property type="match status" value="1"/>
</dbReference>
<dbReference type="EMBL" id="CABWKQ010000017">
    <property type="protein sequence ID" value="VWX35393.1"/>
    <property type="molecule type" value="Genomic_DNA"/>
</dbReference>
<gene>
    <name evidence="7" type="ORF">EXIGUO9Y_240034</name>
</gene>
<organism evidence="7 8">
    <name type="scientific">Exiguobacterium oxidotolerans</name>
    <dbReference type="NCBI Taxonomy" id="223958"/>
    <lineage>
        <taxon>Bacteria</taxon>
        <taxon>Bacillati</taxon>
        <taxon>Bacillota</taxon>
        <taxon>Bacilli</taxon>
        <taxon>Bacillales</taxon>
        <taxon>Bacillales Family XII. Incertae Sedis</taxon>
        <taxon>Exiguobacterium</taxon>
    </lineage>
</organism>
<evidence type="ECO:0000256" key="6">
    <source>
        <dbReference type="SAM" id="Phobius"/>
    </source>
</evidence>
<feature type="transmembrane region" description="Helical" evidence="6">
    <location>
        <begin position="182"/>
        <end position="203"/>
    </location>
</feature>
<comment type="subcellular location">
    <subcellularLocation>
        <location evidence="1">Cell membrane</location>
        <topology evidence="1">Multi-pass membrane protein</topology>
    </subcellularLocation>
</comment>
<reference evidence="7 8" key="1">
    <citation type="submission" date="2019-10" db="EMBL/GenBank/DDBJ databases">
        <authorList>
            <person name="Karimi E."/>
        </authorList>
    </citation>
    <scope>NUCLEOTIDE SEQUENCE [LARGE SCALE GENOMIC DNA]</scope>
    <source>
        <strain evidence="7">Exiguobacterium sp. 9Y</strain>
    </source>
</reference>
<evidence type="ECO:0000256" key="5">
    <source>
        <dbReference type="ARBA" id="ARBA00023136"/>
    </source>
</evidence>
<dbReference type="Proteomes" id="UP000439752">
    <property type="component" value="Unassembled WGS sequence"/>
</dbReference>
<dbReference type="GO" id="GO:0005886">
    <property type="term" value="C:plasma membrane"/>
    <property type="evidence" value="ECO:0007669"/>
    <property type="project" value="UniProtKB-SubCell"/>
</dbReference>
<accession>A0A653I8P1</accession>
<keyword evidence="3 6" id="KW-0812">Transmembrane</keyword>
<evidence type="ECO:0000313" key="7">
    <source>
        <dbReference type="EMBL" id="VWX35393.1"/>
    </source>
</evidence>
<feature type="transmembrane region" description="Helical" evidence="6">
    <location>
        <begin position="35"/>
        <end position="58"/>
    </location>
</feature>
<protein>
    <submittedName>
        <fullName evidence="7">Amino acid transporter</fullName>
    </submittedName>
</protein>
<name>A0A653I8P1_9BACL</name>
<dbReference type="PANTHER" id="PTHR30086">
    <property type="entry name" value="ARGININE EXPORTER PROTEIN ARGO"/>
    <property type="match status" value="1"/>
</dbReference>
<dbReference type="AlphaFoldDB" id="A0A653I8P1"/>
<evidence type="ECO:0000256" key="1">
    <source>
        <dbReference type="ARBA" id="ARBA00004651"/>
    </source>
</evidence>
<feature type="transmembrane region" description="Helical" evidence="6">
    <location>
        <begin position="148"/>
        <end position="170"/>
    </location>
</feature>
<dbReference type="GO" id="GO:0015171">
    <property type="term" value="F:amino acid transmembrane transporter activity"/>
    <property type="evidence" value="ECO:0007669"/>
    <property type="project" value="TreeGrafter"/>
</dbReference>
<proteinExistence type="predicted"/>
<evidence type="ECO:0000313" key="8">
    <source>
        <dbReference type="Proteomes" id="UP000439752"/>
    </source>
</evidence>
<keyword evidence="8" id="KW-1185">Reference proteome</keyword>